<proteinExistence type="predicted"/>
<evidence type="ECO:0000256" key="1">
    <source>
        <dbReference type="SAM" id="MobiDB-lite"/>
    </source>
</evidence>
<feature type="compositionally biased region" description="Low complexity" evidence="1">
    <location>
        <begin position="78"/>
        <end position="99"/>
    </location>
</feature>
<dbReference type="InterPro" id="IPR051725">
    <property type="entry name" value="SAM-SH3_domain_protein"/>
</dbReference>
<feature type="domain" description="SAM" evidence="3">
    <location>
        <begin position="1"/>
        <end position="44"/>
    </location>
</feature>
<sequence length="762" mass="86100">MSTLDQYLRAIGLDSYQSILIDNGYDDPDIIAELTEDDLVAVGVKKGHAKRAFLKVKELSGAHSNASVSVTFNASPDTGSNSNGSGSITVTSTNSSSNNAPPPRASKISIGKNKDEDDDSDDDEKSPASYDGPILQSKVLYEGFLQKKGNEGFFGSKMWQKRYFKVYEEGRLAYYKHANVVSPINVIELRGSLNCDDMEGKPLAFKLSMKTSARVYYLLAPNADAKNKWAQVLKQHITPPVVPKKIDPNEIRPYLQHTEEPPQAASSRFDSPLSWDVKEKESLEGDLRLHIHSNGTVFAEETRTIEIDNEDGQVWIHNLPKTIDEKTVHFLSLTEPTAFVLEQNYYNDAQTPEKMLSKLIGKLIEIQVPRDESFEFITLKGHLIYLAKQKTYALNNKETNSVHFLKTTENISFNLLENELDPIFRDSSLEWTIKANEKKHLAKISYNSKDLFKWYANYISILNPRETEMEFRGWFTIKNKSGKTYEKTNVILVREPEEKTEEPKKEEEESSLPLPKLGGFKLGKLPGLSLGGSSAPPPAPEKRVYKYPVDHKTTLVDGESKQICFVSAKIPVKSLDIIKFDTPKYTKYASVGKDHGVDAKVGTVNSSVIFTWDKPYCLPAGEMKVQRYCKDNFGSDILNTFNLSHYNTGDIIVLPLQPLGRVSATRAQTGFNFDLDNLYIVETFEIKVMNGREEPVRVIVEENLHRWQFWEITYSSPKHTNHPTHSRKIQWTLNIPPLDGVTINYSVFYSGLSLPDSMLPKK</sequence>
<feature type="domain" description="PH" evidence="2">
    <location>
        <begin position="138"/>
        <end position="238"/>
    </location>
</feature>
<organism evidence="4 5">
    <name type="scientific">Polysphondylium violaceum</name>
    <dbReference type="NCBI Taxonomy" id="133409"/>
    <lineage>
        <taxon>Eukaryota</taxon>
        <taxon>Amoebozoa</taxon>
        <taxon>Evosea</taxon>
        <taxon>Eumycetozoa</taxon>
        <taxon>Dictyostelia</taxon>
        <taxon>Dictyosteliales</taxon>
        <taxon>Dictyosteliaceae</taxon>
        <taxon>Polysphondylium</taxon>
    </lineage>
</organism>
<reference evidence="4" key="1">
    <citation type="submission" date="2020-01" db="EMBL/GenBank/DDBJ databases">
        <title>Development of genomics and gene disruption for Polysphondylium violaceum indicates a role for the polyketide synthase stlB in stalk morphogenesis.</title>
        <authorList>
            <person name="Narita B."/>
            <person name="Kawabe Y."/>
            <person name="Kin K."/>
            <person name="Saito T."/>
            <person name="Gibbs R."/>
            <person name="Kuspa A."/>
            <person name="Muzny D."/>
            <person name="Queller D."/>
            <person name="Richards S."/>
            <person name="Strassman J."/>
            <person name="Sucgang R."/>
            <person name="Worley K."/>
            <person name="Schaap P."/>
        </authorList>
    </citation>
    <scope>NUCLEOTIDE SEQUENCE</scope>
    <source>
        <strain evidence="4">QSvi11</strain>
    </source>
</reference>
<gene>
    <name evidence="4" type="ORF">CYY_000112</name>
</gene>
<dbReference type="InterPro" id="IPR001849">
    <property type="entry name" value="PH_domain"/>
</dbReference>
<dbReference type="SMART" id="SM00454">
    <property type="entry name" value="SAM"/>
    <property type="match status" value="1"/>
</dbReference>
<dbReference type="EMBL" id="AJWJ01000002">
    <property type="protein sequence ID" value="KAF2078612.1"/>
    <property type="molecule type" value="Genomic_DNA"/>
</dbReference>
<dbReference type="InterPro" id="IPR001660">
    <property type="entry name" value="SAM"/>
</dbReference>
<dbReference type="OrthoDB" id="1919336at2759"/>
<accession>A0A8J4Q5B7</accession>
<dbReference type="Pfam" id="PF00169">
    <property type="entry name" value="PH"/>
    <property type="match status" value="1"/>
</dbReference>
<dbReference type="PANTHER" id="PTHR12301">
    <property type="entry name" value="SAM-DOMAIN, SH3 AND NUCLEAR LOCALIZATION SIGNALS PROTEIN RELATED"/>
    <property type="match status" value="1"/>
</dbReference>
<keyword evidence="5" id="KW-1185">Reference proteome</keyword>
<evidence type="ECO:0008006" key="6">
    <source>
        <dbReference type="Google" id="ProtNLM"/>
    </source>
</evidence>
<evidence type="ECO:0000259" key="3">
    <source>
        <dbReference type="PROSITE" id="PS50105"/>
    </source>
</evidence>
<evidence type="ECO:0000259" key="2">
    <source>
        <dbReference type="PROSITE" id="PS50003"/>
    </source>
</evidence>
<dbReference type="SUPFAM" id="SSF47769">
    <property type="entry name" value="SAM/Pointed domain"/>
    <property type="match status" value="1"/>
</dbReference>
<dbReference type="Gene3D" id="2.30.29.30">
    <property type="entry name" value="Pleckstrin-homology domain (PH domain)/Phosphotyrosine-binding domain (PTB)"/>
    <property type="match status" value="1"/>
</dbReference>
<dbReference type="PROSITE" id="PS50105">
    <property type="entry name" value="SAM_DOMAIN"/>
    <property type="match status" value="1"/>
</dbReference>
<dbReference type="InterPro" id="IPR013761">
    <property type="entry name" value="SAM/pointed_sf"/>
</dbReference>
<evidence type="ECO:0000313" key="5">
    <source>
        <dbReference type="Proteomes" id="UP000695562"/>
    </source>
</evidence>
<name>A0A8J4Q5B7_9MYCE</name>
<dbReference type="PROSITE" id="PS50003">
    <property type="entry name" value="PH_DOMAIN"/>
    <property type="match status" value="1"/>
</dbReference>
<dbReference type="PANTHER" id="PTHR12301:SF11">
    <property type="entry name" value="PH DOMAIN-CONTAINING PROTEIN"/>
    <property type="match status" value="1"/>
</dbReference>
<feature type="region of interest" description="Disordered" evidence="1">
    <location>
        <begin position="73"/>
        <end position="131"/>
    </location>
</feature>
<dbReference type="SMART" id="SM00233">
    <property type="entry name" value="PH"/>
    <property type="match status" value="1"/>
</dbReference>
<dbReference type="Proteomes" id="UP000695562">
    <property type="component" value="Unassembled WGS sequence"/>
</dbReference>
<comment type="caution">
    <text evidence="4">The sequence shown here is derived from an EMBL/GenBank/DDBJ whole genome shotgun (WGS) entry which is preliminary data.</text>
</comment>
<dbReference type="Gene3D" id="1.10.150.50">
    <property type="entry name" value="Transcription Factor, Ets-1"/>
    <property type="match status" value="1"/>
</dbReference>
<protein>
    <recommendedName>
        <fullName evidence="6">PH domain-containing protein</fullName>
    </recommendedName>
</protein>
<dbReference type="SUPFAM" id="SSF50729">
    <property type="entry name" value="PH domain-like"/>
    <property type="match status" value="1"/>
</dbReference>
<evidence type="ECO:0000313" key="4">
    <source>
        <dbReference type="EMBL" id="KAF2078612.1"/>
    </source>
</evidence>
<dbReference type="Pfam" id="PF07647">
    <property type="entry name" value="SAM_2"/>
    <property type="match status" value="1"/>
</dbReference>
<dbReference type="InterPro" id="IPR011993">
    <property type="entry name" value="PH-like_dom_sf"/>
</dbReference>
<dbReference type="AlphaFoldDB" id="A0A8J4Q5B7"/>